<dbReference type="RefSeq" id="WP_104434361.1">
    <property type="nucleotide sequence ID" value="NZ_PTJA01000001.1"/>
</dbReference>
<dbReference type="EMBL" id="PTJA01000001">
    <property type="protein sequence ID" value="PPK83515.1"/>
    <property type="molecule type" value="Genomic_DNA"/>
</dbReference>
<sequence>MKKINFVKYNKTRREAFQIRTSLVEENGLPYVEKTALTAEGISHIRSFEEKYNNLTEQNQGLHVADVTVSSDGTTARFAFLKGETYAEILGRQIVNGKVSEASLEDGISMILKVHDDYMTPFHITPEFEEVFGVLPDSAEQIRRDWAFKHSNIDCLFENIMMTEDGPYCLDYEWVFSFPVPVNFIKFRVLYYFYEQYKSILSYESREVFMEEQGVDGELIGIYEEMERHFQEYVHGENQQIYLLNYMHETFALPDSMFEVSQIIDDTKDQIAQMKAELKEKDLTITKQQEEKRLTDNHVANQDMIIASLRKDCETMQGIIEQLRKHESFSYKVLRRLKRIFNEKFPQGTKKRKVLFYIKETILHPIKSISLYTTDEGRNLMEGDMKIGEVYRTHGKLRFVKEGHPMVSIVIPVYNQIHYTYACLLSILEHTKNVDYEIIIADDVSTDATAELSKFTENVVICRNETNQGFLRNCNQAAKSARGKYIMFLNNDTQVTDGWLDSLVNLIESDPSIGMVGSKLVYPDGRLQEAGGILWSDGSGWNYGRLDDPEKPEYNYVKDVDYISGAAILLSSDLWKRIGGFDERFAPAYCEDSDLAFEVRKAGYRVVYQPLSKVIHFEGISNGTDVNGSGLKRYQVENSKKLKEKWAAEFSCQSENNGNPDPFRARERSQGKDIILVVDHYVPTYDRDAGSKTTFQYLKMFIDKGYVVKFLGDNFLHEEPYSTALQQMGIEILYGREYQAGIWDWLKAHGDDIKAAYLNRPHIAQKYIDFLRENTSMKLIYYGHDLHFLREGREYELTGDPKKREASEYWRSMELRLMKKAAVSYYPSYVEREAIHEIEPSVPVKAIVAYVFDRFLNQIPNDFEKREGLLFVGGFAHPPNADAVLWFAREIFPLIREQIPVNFYIVGSKVTDEIKALEQPDNGIIVKGFVTEEELASLYASCRIVVVPLRYGAGVKGKVIEALYYGAPVVTTSIGAEGIPEADQVMVVRDEPGTFAEEVIALYNDPDSLRQMSQNTQNYIRTYHSIDAAWSVVGEDF</sequence>
<keyword evidence="3" id="KW-0808">Transferase</keyword>
<dbReference type="GO" id="GO:0016740">
    <property type="term" value="F:transferase activity"/>
    <property type="evidence" value="ECO:0007669"/>
    <property type="project" value="UniProtKB-KW"/>
</dbReference>
<evidence type="ECO:0000259" key="2">
    <source>
        <dbReference type="Pfam" id="PF00535"/>
    </source>
</evidence>
<name>A0A2S6HZC5_9FIRM</name>
<evidence type="ECO:0000313" key="3">
    <source>
        <dbReference type="EMBL" id="PPK83515.1"/>
    </source>
</evidence>
<dbReference type="InterPro" id="IPR029044">
    <property type="entry name" value="Nucleotide-diphossugar_trans"/>
</dbReference>
<dbReference type="InterPro" id="IPR001173">
    <property type="entry name" value="Glyco_trans_2-like"/>
</dbReference>
<dbReference type="Gene3D" id="3.40.50.2000">
    <property type="entry name" value="Glycogen Phosphorylase B"/>
    <property type="match status" value="1"/>
</dbReference>
<organism evidence="3 4">
    <name type="scientific">Lacrimispora xylanisolvens</name>
    <dbReference type="NCBI Taxonomy" id="384636"/>
    <lineage>
        <taxon>Bacteria</taxon>
        <taxon>Bacillati</taxon>
        <taxon>Bacillota</taxon>
        <taxon>Clostridia</taxon>
        <taxon>Lachnospirales</taxon>
        <taxon>Lachnospiraceae</taxon>
        <taxon>Lacrimispora</taxon>
    </lineage>
</organism>
<dbReference type="OrthoDB" id="9771846at2"/>
<dbReference type="AlphaFoldDB" id="A0A2S6HZC5"/>
<dbReference type="Gene3D" id="3.90.550.10">
    <property type="entry name" value="Spore Coat Polysaccharide Biosynthesis Protein SpsA, Chain A"/>
    <property type="match status" value="1"/>
</dbReference>
<evidence type="ECO:0000313" key="4">
    <source>
        <dbReference type="Proteomes" id="UP000237749"/>
    </source>
</evidence>
<dbReference type="Proteomes" id="UP000237749">
    <property type="component" value="Unassembled WGS sequence"/>
</dbReference>
<keyword evidence="1" id="KW-0175">Coiled coil</keyword>
<reference evidence="3 4" key="1">
    <citation type="submission" date="2018-02" db="EMBL/GenBank/DDBJ databases">
        <title>Genomic Encyclopedia of Archaeal and Bacterial Type Strains, Phase II (KMG-II): from individual species to whole genera.</title>
        <authorList>
            <person name="Goeker M."/>
        </authorList>
    </citation>
    <scope>NUCLEOTIDE SEQUENCE [LARGE SCALE GENOMIC DNA]</scope>
    <source>
        <strain evidence="3 4">DSM 3808</strain>
    </source>
</reference>
<protein>
    <submittedName>
        <fullName evidence="3">GT2 family glycosyltransferase</fullName>
    </submittedName>
</protein>
<feature type="coiled-coil region" evidence="1">
    <location>
        <begin position="264"/>
        <end position="326"/>
    </location>
</feature>
<dbReference type="CDD" id="cd03801">
    <property type="entry name" value="GT4_PimA-like"/>
    <property type="match status" value="1"/>
</dbReference>
<keyword evidence="4" id="KW-1185">Reference proteome</keyword>
<dbReference type="PANTHER" id="PTHR43179:SF7">
    <property type="entry name" value="RHAMNOSYLTRANSFERASE WBBL"/>
    <property type="match status" value="1"/>
</dbReference>
<gene>
    <name evidence="3" type="ORF">BXY41_101579</name>
</gene>
<feature type="domain" description="Glycosyltransferase 2-like" evidence="2">
    <location>
        <begin position="408"/>
        <end position="535"/>
    </location>
</feature>
<dbReference type="PANTHER" id="PTHR43179">
    <property type="entry name" value="RHAMNOSYLTRANSFERASE WBBL"/>
    <property type="match status" value="1"/>
</dbReference>
<proteinExistence type="predicted"/>
<dbReference type="CDD" id="cd04186">
    <property type="entry name" value="GT_2_like_c"/>
    <property type="match status" value="1"/>
</dbReference>
<dbReference type="Pfam" id="PF00535">
    <property type="entry name" value="Glycos_transf_2"/>
    <property type="match status" value="1"/>
</dbReference>
<accession>A0A2S6HZC5</accession>
<evidence type="ECO:0000256" key="1">
    <source>
        <dbReference type="SAM" id="Coils"/>
    </source>
</evidence>
<dbReference type="Pfam" id="PF13692">
    <property type="entry name" value="Glyco_trans_1_4"/>
    <property type="match status" value="1"/>
</dbReference>
<dbReference type="SUPFAM" id="SSF53448">
    <property type="entry name" value="Nucleotide-diphospho-sugar transferases"/>
    <property type="match status" value="1"/>
</dbReference>
<dbReference type="SUPFAM" id="SSF53756">
    <property type="entry name" value="UDP-Glycosyltransferase/glycogen phosphorylase"/>
    <property type="match status" value="1"/>
</dbReference>
<comment type="caution">
    <text evidence="3">The sequence shown here is derived from an EMBL/GenBank/DDBJ whole genome shotgun (WGS) entry which is preliminary data.</text>
</comment>